<dbReference type="InterPro" id="IPR029058">
    <property type="entry name" value="AB_hydrolase_fold"/>
</dbReference>
<comment type="caution">
    <text evidence="2">The sequence shown here is derived from an EMBL/GenBank/DDBJ whole genome shotgun (WGS) entry which is preliminary data.</text>
</comment>
<dbReference type="InterPro" id="IPR013595">
    <property type="entry name" value="Pept_S33_TAP-like_C"/>
</dbReference>
<evidence type="ECO:0000313" key="2">
    <source>
        <dbReference type="EMBL" id="EUA59023.1"/>
    </source>
</evidence>
<protein>
    <submittedName>
        <fullName evidence="2">Alpha/beta hydrolase fold family protein</fullName>
    </submittedName>
</protein>
<reference evidence="2 3" key="1">
    <citation type="submission" date="2013-12" db="EMBL/GenBank/DDBJ databases">
        <authorList>
            <person name="Zelazny A."/>
            <person name="Olivier K."/>
            <person name="Holland S."/>
            <person name="Lenaerts A."/>
            <person name="Ordway D."/>
            <person name="DeGroote M.A."/>
            <person name="Parker T."/>
            <person name="Sizemore C."/>
            <person name="Tallon L.J."/>
            <person name="Sadzewicz L.K."/>
            <person name="Sengamalay N."/>
            <person name="Fraser C.M."/>
            <person name="Hine E."/>
            <person name="Shefchek K.A."/>
            <person name="Das S.P."/>
            <person name="Tettelin H."/>
        </authorList>
    </citation>
    <scope>NUCLEOTIDE SEQUENCE [LARGE SCALE GENOMIC DNA]</scope>
    <source>
        <strain evidence="2 3">1956</strain>
    </source>
</reference>
<dbReference type="Pfam" id="PF08386">
    <property type="entry name" value="Abhydrolase_4"/>
    <property type="match status" value="1"/>
</dbReference>
<organism evidence="2 3">
    <name type="scientific">Mycobacterium intracellulare 1956</name>
    <dbReference type="NCBI Taxonomy" id="1299331"/>
    <lineage>
        <taxon>Bacteria</taxon>
        <taxon>Bacillati</taxon>
        <taxon>Actinomycetota</taxon>
        <taxon>Actinomycetes</taxon>
        <taxon>Mycobacteriales</taxon>
        <taxon>Mycobacteriaceae</taxon>
        <taxon>Mycobacterium</taxon>
        <taxon>Mycobacterium avium complex (MAC)</taxon>
    </lineage>
</organism>
<keyword evidence="2" id="KW-0378">Hydrolase</keyword>
<feature type="domain" description="Peptidase S33 tripeptidyl aminopeptidase-like C-terminal" evidence="1">
    <location>
        <begin position="16"/>
        <end position="115"/>
    </location>
</feature>
<accession>X8CU68</accession>
<dbReference type="SUPFAM" id="SSF53474">
    <property type="entry name" value="alpha/beta-Hydrolases"/>
    <property type="match status" value="1"/>
</dbReference>
<dbReference type="PATRIC" id="fig|1299331.3.peg.2107"/>
<name>X8CU68_MYCIT</name>
<proteinExistence type="predicted"/>
<gene>
    <name evidence="2" type="ORF">I550_2169</name>
</gene>
<dbReference type="AlphaFoldDB" id="X8CU68"/>
<dbReference type="EMBL" id="JAOG01000001">
    <property type="protein sequence ID" value="EUA59023.1"/>
    <property type="molecule type" value="Genomic_DNA"/>
</dbReference>
<dbReference type="GO" id="GO:0016787">
    <property type="term" value="F:hydrolase activity"/>
    <property type="evidence" value="ECO:0007669"/>
    <property type="project" value="UniProtKB-KW"/>
</dbReference>
<sequence>MTADQRIRQAAPFLSYGPFTGNAPRDLCALWPVPPTSAPHAAPAMAPGKVVVVSTTHDPATPYQAGVNLARQLGGPLITYDGTQHTAVFNGDQCVDNAVVRYLVAGTPPPAAYTCRS</sequence>
<evidence type="ECO:0000313" key="3">
    <source>
        <dbReference type="Proteomes" id="UP000020825"/>
    </source>
</evidence>
<dbReference type="Proteomes" id="UP000020825">
    <property type="component" value="Unassembled WGS sequence"/>
</dbReference>
<evidence type="ECO:0000259" key="1">
    <source>
        <dbReference type="Pfam" id="PF08386"/>
    </source>
</evidence>